<keyword evidence="8" id="KW-0812">Transmembrane</keyword>
<evidence type="ECO:0000256" key="3">
    <source>
        <dbReference type="ARBA" id="ARBA00022617"/>
    </source>
</evidence>
<evidence type="ECO:0000256" key="2">
    <source>
        <dbReference type="ARBA" id="ARBA00010617"/>
    </source>
</evidence>
<dbReference type="Gene3D" id="1.10.630.10">
    <property type="entry name" value="Cytochrome P450"/>
    <property type="match status" value="2"/>
</dbReference>
<accession>A0AAP0G7T5</accession>
<reference evidence="9 10" key="1">
    <citation type="journal article" date="2022" name="Nat. Plants">
        <title>Genomes of leafy and leafless Platanthera orchids illuminate the evolution of mycoheterotrophy.</title>
        <authorList>
            <person name="Li M.H."/>
            <person name="Liu K.W."/>
            <person name="Li Z."/>
            <person name="Lu H.C."/>
            <person name="Ye Q.L."/>
            <person name="Zhang D."/>
            <person name="Wang J.Y."/>
            <person name="Li Y.F."/>
            <person name="Zhong Z.M."/>
            <person name="Liu X."/>
            <person name="Yu X."/>
            <person name="Liu D.K."/>
            <person name="Tu X.D."/>
            <person name="Liu B."/>
            <person name="Hao Y."/>
            <person name="Liao X.Y."/>
            <person name="Jiang Y.T."/>
            <person name="Sun W.H."/>
            <person name="Chen J."/>
            <person name="Chen Y.Q."/>
            <person name="Ai Y."/>
            <person name="Zhai J.W."/>
            <person name="Wu S.S."/>
            <person name="Zhou Z."/>
            <person name="Hsiao Y.Y."/>
            <person name="Wu W.L."/>
            <person name="Chen Y.Y."/>
            <person name="Lin Y.F."/>
            <person name="Hsu J.L."/>
            <person name="Li C.Y."/>
            <person name="Wang Z.W."/>
            <person name="Zhao X."/>
            <person name="Zhong W.Y."/>
            <person name="Ma X.K."/>
            <person name="Ma L."/>
            <person name="Huang J."/>
            <person name="Chen G.Z."/>
            <person name="Huang M.Z."/>
            <person name="Huang L."/>
            <person name="Peng D.H."/>
            <person name="Luo Y.B."/>
            <person name="Zou S.Q."/>
            <person name="Chen S.P."/>
            <person name="Lan S."/>
            <person name="Tsai W.C."/>
            <person name="Van de Peer Y."/>
            <person name="Liu Z.J."/>
        </authorList>
    </citation>
    <scope>NUCLEOTIDE SEQUENCE [LARGE SCALE GENOMIC DNA]</scope>
    <source>
        <strain evidence="9">Lor287</strain>
    </source>
</reference>
<feature type="transmembrane region" description="Helical" evidence="8">
    <location>
        <begin position="6"/>
        <end position="24"/>
    </location>
</feature>
<dbReference type="GO" id="GO:0004497">
    <property type="term" value="F:monooxygenase activity"/>
    <property type="evidence" value="ECO:0007669"/>
    <property type="project" value="UniProtKB-KW"/>
</dbReference>
<comment type="cofactor">
    <cofactor evidence="1">
        <name>heme</name>
        <dbReference type="ChEBI" id="CHEBI:30413"/>
    </cofactor>
</comment>
<proteinExistence type="inferred from homology"/>
<evidence type="ECO:0000313" key="10">
    <source>
        <dbReference type="Proteomes" id="UP001418222"/>
    </source>
</evidence>
<protein>
    <submittedName>
        <fullName evidence="9">Premnaspirodiene oxygenase</fullName>
    </submittedName>
</protein>
<dbReference type="Pfam" id="PF00067">
    <property type="entry name" value="p450"/>
    <property type="match status" value="2"/>
</dbReference>
<gene>
    <name evidence="9" type="primary">CYP71D55</name>
    <name evidence="9" type="ORF">KSP39_PZI009225</name>
</gene>
<evidence type="ECO:0000256" key="4">
    <source>
        <dbReference type="ARBA" id="ARBA00022723"/>
    </source>
</evidence>
<dbReference type="GO" id="GO:0020037">
    <property type="term" value="F:heme binding"/>
    <property type="evidence" value="ECO:0007669"/>
    <property type="project" value="InterPro"/>
</dbReference>
<organism evidence="9 10">
    <name type="scientific">Platanthera zijinensis</name>
    <dbReference type="NCBI Taxonomy" id="2320716"/>
    <lineage>
        <taxon>Eukaryota</taxon>
        <taxon>Viridiplantae</taxon>
        <taxon>Streptophyta</taxon>
        <taxon>Embryophyta</taxon>
        <taxon>Tracheophyta</taxon>
        <taxon>Spermatophyta</taxon>
        <taxon>Magnoliopsida</taxon>
        <taxon>Liliopsida</taxon>
        <taxon>Asparagales</taxon>
        <taxon>Orchidaceae</taxon>
        <taxon>Orchidoideae</taxon>
        <taxon>Orchideae</taxon>
        <taxon>Orchidinae</taxon>
        <taxon>Platanthera</taxon>
    </lineage>
</organism>
<dbReference type="SUPFAM" id="SSF48264">
    <property type="entry name" value="Cytochrome P450"/>
    <property type="match status" value="1"/>
</dbReference>
<keyword evidence="8" id="KW-0472">Membrane</keyword>
<dbReference type="GO" id="GO:0005506">
    <property type="term" value="F:iron ion binding"/>
    <property type="evidence" value="ECO:0007669"/>
    <property type="project" value="InterPro"/>
</dbReference>
<dbReference type="InterPro" id="IPR001128">
    <property type="entry name" value="Cyt_P450"/>
</dbReference>
<sequence>MELYYNGLYFLLLILLLILLRRGLKPGTRRQPPGPFNFPIIGSAHRMLSSRPAHITLRDLSAVYGPIMYFRLGEIPTVVISSAEAAREISKAHDLNFASRSVTNSVQIITKGLQDMTFAPYGDFWRQMRRICVLSLLSPKRTRSFKTIRAEELLLLLRSIEASAAGAAGAAPPVNLSEKAAYLTNRITGVGEEMLDVILEEHREKKSASNWSGGGEDGDEDLLDVLLRCQRDETLPIPISDDHVKCVINDIFAGGSETAASVIEWAMSELIRSSAAMRRAQKEGIGVGLFIFAFVLAEVILKATSKSSIHSDDVSDPLAGHTLCRQPTAITFSSNPEVDISLYPIPPARTSYGH</sequence>
<dbReference type="GO" id="GO:0016705">
    <property type="term" value="F:oxidoreductase activity, acting on paired donors, with incorporation or reduction of molecular oxygen"/>
    <property type="evidence" value="ECO:0007669"/>
    <property type="project" value="InterPro"/>
</dbReference>
<evidence type="ECO:0000256" key="5">
    <source>
        <dbReference type="ARBA" id="ARBA00023002"/>
    </source>
</evidence>
<comment type="similarity">
    <text evidence="2">Belongs to the cytochrome P450 family.</text>
</comment>
<dbReference type="AlphaFoldDB" id="A0AAP0G7T5"/>
<comment type="caution">
    <text evidence="9">The sequence shown here is derived from an EMBL/GenBank/DDBJ whole genome shotgun (WGS) entry which is preliminary data.</text>
</comment>
<evidence type="ECO:0000313" key="9">
    <source>
        <dbReference type="EMBL" id="KAK8943003.1"/>
    </source>
</evidence>
<evidence type="ECO:0000256" key="8">
    <source>
        <dbReference type="SAM" id="Phobius"/>
    </source>
</evidence>
<name>A0AAP0G7T5_9ASPA</name>
<keyword evidence="7" id="KW-0503">Monooxygenase</keyword>
<keyword evidence="3" id="KW-0349">Heme</keyword>
<dbReference type="Proteomes" id="UP001418222">
    <property type="component" value="Unassembled WGS sequence"/>
</dbReference>
<evidence type="ECO:0000256" key="7">
    <source>
        <dbReference type="ARBA" id="ARBA00023033"/>
    </source>
</evidence>
<dbReference type="PANTHER" id="PTHR47955:SF19">
    <property type="entry name" value="CYTOCHROME P450 71A9-LIKE ISOFORM X1"/>
    <property type="match status" value="1"/>
</dbReference>
<evidence type="ECO:0000256" key="6">
    <source>
        <dbReference type="ARBA" id="ARBA00023004"/>
    </source>
</evidence>
<dbReference type="InterPro" id="IPR036396">
    <property type="entry name" value="Cyt_P450_sf"/>
</dbReference>
<keyword evidence="10" id="KW-1185">Reference proteome</keyword>
<keyword evidence="5" id="KW-0560">Oxidoreductase</keyword>
<dbReference type="EMBL" id="JBBWWQ010000007">
    <property type="protein sequence ID" value="KAK8943003.1"/>
    <property type="molecule type" value="Genomic_DNA"/>
</dbReference>
<dbReference type="PANTHER" id="PTHR47955">
    <property type="entry name" value="CYTOCHROME P450 FAMILY 71 PROTEIN"/>
    <property type="match status" value="1"/>
</dbReference>
<keyword evidence="6" id="KW-0408">Iron</keyword>
<feature type="transmembrane region" description="Helical" evidence="8">
    <location>
        <begin position="284"/>
        <end position="301"/>
    </location>
</feature>
<keyword evidence="8" id="KW-1133">Transmembrane helix</keyword>
<keyword evidence="4" id="KW-0479">Metal-binding</keyword>
<evidence type="ECO:0000256" key="1">
    <source>
        <dbReference type="ARBA" id="ARBA00001971"/>
    </source>
</evidence>